<dbReference type="Gene3D" id="3.40.50.720">
    <property type="entry name" value="NAD(P)-binding Rossmann-like Domain"/>
    <property type="match status" value="1"/>
</dbReference>
<feature type="binding site" evidence="13">
    <location>
        <begin position="88"/>
        <end position="90"/>
    </location>
    <ligand>
        <name>NAD(+)</name>
        <dbReference type="ChEBI" id="CHEBI:57540"/>
    </ligand>
</feature>
<feature type="binding site" evidence="13">
    <location>
        <begin position="154"/>
        <end position="155"/>
    </location>
    <ligand>
        <name>(S)-2,3,4,5-tetrahydrodipicolinate</name>
        <dbReference type="ChEBI" id="CHEBI:16845"/>
    </ligand>
</feature>
<feature type="binding site" evidence="13">
    <location>
        <position position="145"/>
    </location>
    <ligand>
        <name>(S)-2,3,4,5-tetrahydrodipicolinate</name>
        <dbReference type="ChEBI" id="CHEBI:16845"/>
    </ligand>
</feature>
<comment type="similarity">
    <text evidence="1 13">Belongs to the DapB family.</text>
</comment>
<comment type="caution">
    <text evidence="16">The sequence shown here is derived from an EMBL/GenBank/DDBJ whole genome shotgun (WGS) entry which is preliminary data.</text>
</comment>
<dbReference type="GO" id="GO:0009089">
    <property type="term" value="P:lysine biosynthetic process via diaminopimelate"/>
    <property type="evidence" value="ECO:0007669"/>
    <property type="project" value="UniProtKB-UniRule"/>
</dbReference>
<evidence type="ECO:0000256" key="7">
    <source>
        <dbReference type="ARBA" id="ARBA00023027"/>
    </source>
</evidence>
<feature type="binding site" evidence="13">
    <location>
        <begin position="8"/>
        <end position="13"/>
    </location>
    <ligand>
        <name>NAD(+)</name>
        <dbReference type="ChEBI" id="CHEBI:57540"/>
    </ligand>
</feature>
<dbReference type="Proteomes" id="UP000824150">
    <property type="component" value="Unassembled WGS sequence"/>
</dbReference>
<dbReference type="InterPro" id="IPR022663">
    <property type="entry name" value="DapB_C"/>
</dbReference>
<comment type="catalytic activity">
    <reaction evidence="11 13">
        <text>(S)-2,3,4,5-tetrahydrodipicolinate + NADP(+) + H2O = (2S,4S)-4-hydroxy-2,3,4,5-tetrahydrodipicolinate + NADPH + H(+)</text>
        <dbReference type="Rhea" id="RHEA:35331"/>
        <dbReference type="ChEBI" id="CHEBI:15377"/>
        <dbReference type="ChEBI" id="CHEBI:15378"/>
        <dbReference type="ChEBI" id="CHEBI:16845"/>
        <dbReference type="ChEBI" id="CHEBI:57783"/>
        <dbReference type="ChEBI" id="CHEBI:58349"/>
        <dbReference type="ChEBI" id="CHEBI:67139"/>
        <dbReference type="EC" id="1.17.1.8"/>
    </reaction>
</comment>
<keyword evidence="7 13" id="KW-0520">NAD</keyword>
<comment type="caution">
    <text evidence="13">Lacks conserved residue(s) required for the propagation of feature annotation.</text>
</comment>
<feature type="domain" description="Dihydrodipicolinate reductase C-terminal" evidence="15">
    <location>
        <begin position="118"/>
        <end position="253"/>
    </location>
</feature>
<dbReference type="EMBL" id="JAHLFG010000096">
    <property type="protein sequence ID" value="MBU3827564.1"/>
    <property type="molecule type" value="Genomic_DNA"/>
</dbReference>
<feature type="active site" description="Proton donor/acceptor" evidence="13">
    <location>
        <position position="144"/>
    </location>
</feature>
<evidence type="ECO:0000256" key="3">
    <source>
        <dbReference type="ARBA" id="ARBA00022605"/>
    </source>
</evidence>
<evidence type="ECO:0000259" key="14">
    <source>
        <dbReference type="Pfam" id="PF01113"/>
    </source>
</evidence>
<dbReference type="InterPro" id="IPR023940">
    <property type="entry name" value="DHDPR_bac"/>
</dbReference>
<reference evidence="16" key="1">
    <citation type="journal article" date="2021" name="PeerJ">
        <title>Extensive microbial diversity within the chicken gut microbiome revealed by metagenomics and culture.</title>
        <authorList>
            <person name="Gilroy R."/>
            <person name="Ravi A."/>
            <person name="Getino M."/>
            <person name="Pursley I."/>
            <person name="Horton D.L."/>
            <person name="Alikhan N.F."/>
            <person name="Baker D."/>
            <person name="Gharbi K."/>
            <person name="Hall N."/>
            <person name="Watson M."/>
            <person name="Adriaenssens E.M."/>
            <person name="Foster-Nyarko E."/>
            <person name="Jarju S."/>
            <person name="Secka A."/>
            <person name="Antonio M."/>
            <person name="Oren A."/>
            <person name="Chaudhuri R.R."/>
            <person name="La Ragione R."/>
            <person name="Hildebrand F."/>
            <person name="Pallen M.J."/>
        </authorList>
    </citation>
    <scope>NUCLEOTIDE SEQUENCE</scope>
    <source>
        <strain evidence="16">687</strain>
    </source>
</reference>
<feature type="binding site" evidence="13">
    <location>
        <begin position="112"/>
        <end position="115"/>
    </location>
    <ligand>
        <name>NAD(+)</name>
        <dbReference type="ChEBI" id="CHEBI:57540"/>
    </ligand>
</feature>
<evidence type="ECO:0000256" key="9">
    <source>
        <dbReference type="ARBA" id="ARBA00037922"/>
    </source>
</evidence>
<keyword evidence="5 13" id="KW-0220">Diaminopimelate biosynthesis</keyword>
<evidence type="ECO:0000256" key="13">
    <source>
        <dbReference type="HAMAP-Rule" id="MF_00102"/>
    </source>
</evidence>
<dbReference type="PIRSF" id="PIRSF000161">
    <property type="entry name" value="DHPR"/>
    <property type="match status" value="1"/>
</dbReference>
<evidence type="ECO:0000256" key="10">
    <source>
        <dbReference type="ARBA" id="ARBA00038983"/>
    </source>
</evidence>
<dbReference type="SUPFAM" id="SSF55347">
    <property type="entry name" value="Glyceraldehyde-3-phosphate dehydrogenase-like, C-terminal domain"/>
    <property type="match status" value="1"/>
</dbReference>
<evidence type="ECO:0000259" key="15">
    <source>
        <dbReference type="Pfam" id="PF05173"/>
    </source>
</evidence>
<protein>
    <recommendedName>
        <fullName evidence="10 13">4-hydroxy-tetrahydrodipicolinate reductase</fullName>
        <shortName evidence="13">HTPA reductase</shortName>
        <ecNumber evidence="10 13">1.17.1.8</ecNumber>
    </recommendedName>
</protein>
<gene>
    <name evidence="13 16" type="primary">dapB</name>
    <name evidence="16" type="ORF">IAA31_08790</name>
</gene>
<dbReference type="CDD" id="cd02274">
    <property type="entry name" value="DHDPR_N"/>
    <property type="match status" value="1"/>
</dbReference>
<keyword evidence="4 13" id="KW-0521">NADP</keyword>
<dbReference type="EC" id="1.17.1.8" evidence="10 13"/>
<dbReference type="PROSITE" id="PS01298">
    <property type="entry name" value="DAPB"/>
    <property type="match status" value="1"/>
</dbReference>
<keyword evidence="3 13" id="KW-0028">Amino-acid biosynthesis</keyword>
<evidence type="ECO:0000256" key="2">
    <source>
        <dbReference type="ARBA" id="ARBA00022490"/>
    </source>
</evidence>
<evidence type="ECO:0000256" key="8">
    <source>
        <dbReference type="ARBA" id="ARBA00023154"/>
    </source>
</evidence>
<dbReference type="InterPro" id="IPR036291">
    <property type="entry name" value="NAD(P)-bd_dom_sf"/>
</dbReference>
<sequence>MLKLGIVGISGRMGHALYDSIVGMDGLKLCCGIDSNVQSLPIGCTVEVAPSVQELKTLPQMFIDFTRPQCSLEVLRFAADHGIAYVLGTTGFDEAGKAEIAACAKKIPLVMASNFSVGVNLLLALVKETSAIMQDADIEIVEAHHRYKVDAPSGTALSLGEAAAAGRGVELKDVMVAGRNGITGERQYGTIGFSSVRGGDIVGDHSVMFCADGELVELKHHASSRATFARGALRAARWLEGRAPGLYGMPQVLGLNG</sequence>
<comment type="catalytic activity">
    <reaction evidence="12 13">
        <text>(S)-2,3,4,5-tetrahydrodipicolinate + NAD(+) + H2O = (2S,4S)-4-hydroxy-2,3,4,5-tetrahydrodipicolinate + NADH + H(+)</text>
        <dbReference type="Rhea" id="RHEA:35323"/>
        <dbReference type="ChEBI" id="CHEBI:15377"/>
        <dbReference type="ChEBI" id="CHEBI:15378"/>
        <dbReference type="ChEBI" id="CHEBI:16845"/>
        <dbReference type="ChEBI" id="CHEBI:57540"/>
        <dbReference type="ChEBI" id="CHEBI:57945"/>
        <dbReference type="ChEBI" id="CHEBI:67139"/>
        <dbReference type="EC" id="1.17.1.8"/>
    </reaction>
</comment>
<evidence type="ECO:0000256" key="5">
    <source>
        <dbReference type="ARBA" id="ARBA00022915"/>
    </source>
</evidence>
<dbReference type="GO" id="GO:0019877">
    <property type="term" value="P:diaminopimelate biosynthetic process"/>
    <property type="evidence" value="ECO:0007669"/>
    <property type="project" value="UniProtKB-UniRule"/>
</dbReference>
<dbReference type="InterPro" id="IPR000846">
    <property type="entry name" value="DapB_N"/>
</dbReference>
<comment type="function">
    <text evidence="13">Catalyzes the conversion of 4-hydroxy-tetrahydrodipicolinate (HTPA) to tetrahydrodipicolinate.</text>
</comment>
<dbReference type="Pfam" id="PF05173">
    <property type="entry name" value="DapB_C"/>
    <property type="match status" value="1"/>
</dbReference>
<dbReference type="Pfam" id="PF01113">
    <property type="entry name" value="DapB_N"/>
    <property type="match status" value="1"/>
</dbReference>
<organism evidence="16 17">
    <name type="scientific">Candidatus Anaerobiospirillum merdipullorum</name>
    <dbReference type="NCBI Taxonomy" id="2838450"/>
    <lineage>
        <taxon>Bacteria</taxon>
        <taxon>Pseudomonadati</taxon>
        <taxon>Pseudomonadota</taxon>
        <taxon>Gammaproteobacteria</taxon>
        <taxon>Aeromonadales</taxon>
        <taxon>Succinivibrionaceae</taxon>
        <taxon>Anaerobiospirillum</taxon>
    </lineage>
</organism>
<evidence type="ECO:0000256" key="1">
    <source>
        <dbReference type="ARBA" id="ARBA00006642"/>
    </source>
</evidence>
<evidence type="ECO:0000256" key="6">
    <source>
        <dbReference type="ARBA" id="ARBA00023002"/>
    </source>
</evidence>
<name>A0A9E2KQG3_9GAMM</name>
<comment type="caution">
    <text evidence="13">Was originally thought to be a dihydrodipicolinate reductase (DHDPR), catalyzing the conversion of dihydrodipicolinate to tetrahydrodipicolinate. However, it was shown in E.coli that the substrate of the enzymatic reaction is not dihydrodipicolinate (DHDP) but in fact (2S,4S)-4-hydroxy-2,3,4,5-tetrahydrodipicolinic acid (HTPA), the product released by the DapA-catalyzed reaction.</text>
</comment>
<accession>A0A9E2KQG3</accession>
<evidence type="ECO:0000256" key="12">
    <source>
        <dbReference type="ARBA" id="ARBA00049396"/>
    </source>
</evidence>
<comment type="pathway">
    <text evidence="9 13">Amino-acid biosynthesis; L-lysine biosynthesis via DAP pathway; (S)-tetrahydrodipicolinate from L-aspartate: step 4/4.</text>
</comment>
<dbReference type="NCBIfam" id="TIGR00036">
    <property type="entry name" value="dapB"/>
    <property type="match status" value="1"/>
</dbReference>
<dbReference type="SUPFAM" id="SSF51735">
    <property type="entry name" value="NAD(P)-binding Rossmann-fold domains"/>
    <property type="match status" value="1"/>
</dbReference>
<dbReference type="HAMAP" id="MF_00102">
    <property type="entry name" value="DapB"/>
    <property type="match status" value="1"/>
</dbReference>
<comment type="subunit">
    <text evidence="13">Homotetramer.</text>
</comment>
<dbReference type="GO" id="GO:0005829">
    <property type="term" value="C:cytosol"/>
    <property type="evidence" value="ECO:0007669"/>
    <property type="project" value="TreeGrafter"/>
</dbReference>
<dbReference type="PANTHER" id="PTHR20836:SF0">
    <property type="entry name" value="4-HYDROXY-TETRAHYDRODIPICOLINATE REDUCTASE 1, CHLOROPLASTIC-RELATED"/>
    <property type="match status" value="1"/>
</dbReference>
<keyword evidence="8 13" id="KW-0457">Lysine biosynthesis</keyword>
<dbReference type="FunFam" id="3.30.360.10:FF:000004">
    <property type="entry name" value="4-hydroxy-tetrahydrodipicolinate reductase"/>
    <property type="match status" value="1"/>
</dbReference>
<dbReference type="GO" id="GO:0051287">
    <property type="term" value="F:NAD binding"/>
    <property type="evidence" value="ECO:0007669"/>
    <property type="project" value="UniProtKB-UniRule"/>
</dbReference>
<dbReference type="InterPro" id="IPR022664">
    <property type="entry name" value="DapB_N_CS"/>
</dbReference>
<feature type="binding site" evidence="13">
    <location>
        <position position="28"/>
    </location>
    <ligand>
        <name>NADP(+)</name>
        <dbReference type="ChEBI" id="CHEBI:58349"/>
    </ligand>
</feature>
<comment type="subcellular location">
    <subcellularLocation>
        <location evidence="13">Cytoplasm</location>
    </subcellularLocation>
</comment>
<dbReference type="GO" id="GO:0050661">
    <property type="term" value="F:NADP binding"/>
    <property type="evidence" value="ECO:0007669"/>
    <property type="project" value="UniProtKB-UniRule"/>
</dbReference>
<proteinExistence type="inferred from homology"/>
<evidence type="ECO:0000313" key="16">
    <source>
        <dbReference type="EMBL" id="MBU3827564.1"/>
    </source>
</evidence>
<feature type="active site" description="Proton donor" evidence="13">
    <location>
        <position position="148"/>
    </location>
</feature>
<keyword evidence="2 13" id="KW-0963">Cytoplasm</keyword>
<dbReference type="AlphaFoldDB" id="A0A9E2KQG3"/>
<dbReference type="PANTHER" id="PTHR20836">
    <property type="entry name" value="DIHYDRODIPICOLINATE REDUCTASE"/>
    <property type="match status" value="1"/>
</dbReference>
<feature type="domain" description="Dihydrodipicolinate reductase N-terminal" evidence="14">
    <location>
        <begin position="3"/>
        <end position="115"/>
    </location>
</feature>
<dbReference type="Gene3D" id="3.30.360.10">
    <property type="entry name" value="Dihydrodipicolinate Reductase, domain 2"/>
    <property type="match status" value="1"/>
</dbReference>
<reference evidence="16" key="2">
    <citation type="submission" date="2021-04" db="EMBL/GenBank/DDBJ databases">
        <authorList>
            <person name="Gilroy R."/>
        </authorList>
    </citation>
    <scope>NUCLEOTIDE SEQUENCE</scope>
    <source>
        <strain evidence="16">687</strain>
    </source>
</reference>
<evidence type="ECO:0000256" key="4">
    <source>
        <dbReference type="ARBA" id="ARBA00022857"/>
    </source>
</evidence>
<evidence type="ECO:0000313" key="17">
    <source>
        <dbReference type="Proteomes" id="UP000824150"/>
    </source>
</evidence>
<dbReference type="GO" id="GO:0016726">
    <property type="term" value="F:oxidoreductase activity, acting on CH or CH2 groups, NAD or NADP as acceptor"/>
    <property type="evidence" value="ECO:0007669"/>
    <property type="project" value="UniProtKB-UniRule"/>
</dbReference>
<dbReference type="GO" id="GO:0008839">
    <property type="term" value="F:4-hydroxy-tetrahydrodipicolinate reductase"/>
    <property type="evidence" value="ECO:0007669"/>
    <property type="project" value="UniProtKB-UniRule"/>
</dbReference>
<evidence type="ECO:0000256" key="11">
    <source>
        <dbReference type="ARBA" id="ARBA00049080"/>
    </source>
</evidence>
<keyword evidence="6 13" id="KW-0560">Oxidoreductase</keyword>